<dbReference type="RefSeq" id="WP_168631400.1">
    <property type="nucleotide sequence ID" value="NZ_BONL01000024.1"/>
</dbReference>
<dbReference type="EMBL" id="JAAXOX010000013">
    <property type="protein sequence ID" value="NKY24272.1"/>
    <property type="molecule type" value="Genomic_DNA"/>
</dbReference>
<feature type="transmembrane region" description="Helical" evidence="7">
    <location>
        <begin position="238"/>
        <end position="255"/>
    </location>
</feature>
<dbReference type="PANTHER" id="PTHR30474">
    <property type="entry name" value="CELL CYCLE PROTEIN"/>
    <property type="match status" value="1"/>
</dbReference>
<organism evidence="8 9">
    <name type="scientific">Cellulomonas denverensis</name>
    <dbReference type="NCBI Taxonomy" id="264297"/>
    <lineage>
        <taxon>Bacteria</taxon>
        <taxon>Bacillati</taxon>
        <taxon>Actinomycetota</taxon>
        <taxon>Actinomycetes</taxon>
        <taxon>Micrococcales</taxon>
        <taxon>Cellulomonadaceae</taxon>
        <taxon>Cellulomonas</taxon>
    </lineage>
</organism>
<feature type="transmembrane region" description="Helical" evidence="7">
    <location>
        <begin position="17"/>
        <end position="34"/>
    </location>
</feature>
<evidence type="ECO:0000313" key="9">
    <source>
        <dbReference type="Proteomes" id="UP000581206"/>
    </source>
</evidence>
<keyword evidence="2 7" id="KW-0812">Transmembrane</keyword>
<dbReference type="GO" id="GO:0015648">
    <property type="term" value="F:lipid-linked peptidoglycan transporter activity"/>
    <property type="evidence" value="ECO:0007669"/>
    <property type="project" value="TreeGrafter"/>
</dbReference>
<feature type="transmembrane region" description="Helical" evidence="7">
    <location>
        <begin position="111"/>
        <end position="128"/>
    </location>
</feature>
<keyword evidence="9" id="KW-1185">Reference proteome</keyword>
<evidence type="ECO:0000256" key="7">
    <source>
        <dbReference type="SAM" id="Phobius"/>
    </source>
</evidence>
<feature type="transmembrane region" description="Helical" evidence="7">
    <location>
        <begin position="262"/>
        <end position="285"/>
    </location>
</feature>
<feature type="transmembrane region" description="Helical" evidence="7">
    <location>
        <begin position="416"/>
        <end position="435"/>
    </location>
</feature>
<dbReference type="GO" id="GO:0032153">
    <property type="term" value="C:cell division site"/>
    <property type="evidence" value="ECO:0007669"/>
    <property type="project" value="TreeGrafter"/>
</dbReference>
<evidence type="ECO:0000256" key="6">
    <source>
        <dbReference type="SAM" id="MobiDB-lite"/>
    </source>
</evidence>
<reference evidence="8 9" key="1">
    <citation type="submission" date="2020-04" db="EMBL/GenBank/DDBJ databases">
        <title>MicrobeNet Type strains.</title>
        <authorList>
            <person name="Nicholson A.C."/>
        </authorList>
    </citation>
    <scope>NUCLEOTIDE SEQUENCE [LARGE SCALE GENOMIC DNA]</scope>
    <source>
        <strain evidence="8 9">ATCC BAA-788</strain>
    </source>
</reference>
<feature type="transmembrane region" description="Helical" evidence="7">
    <location>
        <begin position="178"/>
        <end position="195"/>
    </location>
</feature>
<evidence type="ECO:0000256" key="2">
    <source>
        <dbReference type="ARBA" id="ARBA00022692"/>
    </source>
</evidence>
<keyword evidence="5 7" id="KW-0472">Membrane</keyword>
<feature type="region of interest" description="Disordered" evidence="6">
    <location>
        <begin position="473"/>
        <end position="495"/>
    </location>
</feature>
<name>A0A7X6KY84_9CELL</name>
<dbReference type="InterPro" id="IPR001182">
    <property type="entry name" value="FtsW/RodA"/>
</dbReference>
<proteinExistence type="predicted"/>
<keyword evidence="3" id="KW-0133">Cell shape</keyword>
<feature type="transmembrane region" description="Helical" evidence="7">
    <location>
        <begin position="46"/>
        <end position="64"/>
    </location>
</feature>
<accession>A0A7X6KY84</accession>
<evidence type="ECO:0000313" key="8">
    <source>
        <dbReference type="EMBL" id="NKY24272.1"/>
    </source>
</evidence>
<evidence type="ECO:0000256" key="1">
    <source>
        <dbReference type="ARBA" id="ARBA00004141"/>
    </source>
</evidence>
<evidence type="ECO:0000256" key="4">
    <source>
        <dbReference type="ARBA" id="ARBA00022989"/>
    </source>
</evidence>
<evidence type="ECO:0000256" key="3">
    <source>
        <dbReference type="ARBA" id="ARBA00022960"/>
    </source>
</evidence>
<feature type="transmembrane region" description="Helical" evidence="7">
    <location>
        <begin position="341"/>
        <end position="363"/>
    </location>
</feature>
<comment type="subcellular location">
    <subcellularLocation>
        <location evidence="1">Membrane</location>
        <topology evidence="1">Multi-pass membrane protein</topology>
    </subcellularLocation>
</comment>
<evidence type="ECO:0000256" key="5">
    <source>
        <dbReference type="ARBA" id="ARBA00023136"/>
    </source>
</evidence>
<gene>
    <name evidence="8" type="ORF">HGA03_16510</name>
</gene>
<dbReference type="GO" id="GO:0051301">
    <property type="term" value="P:cell division"/>
    <property type="evidence" value="ECO:0007669"/>
    <property type="project" value="InterPro"/>
</dbReference>
<feature type="transmembrane region" description="Helical" evidence="7">
    <location>
        <begin position="137"/>
        <end position="158"/>
    </location>
</feature>
<dbReference type="AlphaFoldDB" id="A0A7X6KY84"/>
<comment type="caution">
    <text evidence="8">The sequence shown here is derived from an EMBL/GenBank/DDBJ whole genome shotgun (WGS) entry which is preliminary data.</text>
</comment>
<dbReference type="GO" id="GO:0008360">
    <property type="term" value="P:regulation of cell shape"/>
    <property type="evidence" value="ECO:0007669"/>
    <property type="project" value="UniProtKB-KW"/>
</dbReference>
<dbReference type="GO" id="GO:0005886">
    <property type="term" value="C:plasma membrane"/>
    <property type="evidence" value="ECO:0007669"/>
    <property type="project" value="TreeGrafter"/>
</dbReference>
<feature type="transmembrane region" description="Helical" evidence="7">
    <location>
        <begin position="215"/>
        <end position="232"/>
    </location>
</feature>
<feature type="transmembrane region" description="Helical" evidence="7">
    <location>
        <begin position="71"/>
        <end position="91"/>
    </location>
</feature>
<dbReference type="PANTHER" id="PTHR30474:SF3">
    <property type="entry name" value="PEPTIDOGLYCAN GLYCOSYLTRANSFERASE RODA"/>
    <property type="match status" value="1"/>
</dbReference>
<dbReference type="Pfam" id="PF01098">
    <property type="entry name" value="FTSW_RODA_SPOVE"/>
    <property type="match status" value="1"/>
</dbReference>
<keyword evidence="4 7" id="KW-1133">Transmembrane helix</keyword>
<feature type="transmembrane region" description="Helical" evidence="7">
    <location>
        <begin position="383"/>
        <end position="404"/>
    </location>
</feature>
<sequence length="495" mass="52039">MATVQAHRVRAGRGTELGLLLLALIIAIASYALVGLGATDELPADVLGYGAGMTGLALLVHLVVRWRAPYADPVIVPVVVALNGIGLAMIYRIDLAREVRGLTNMFASKQLAWSAISVVLACVVLILLRDHRTLRRYTYTAMVAGLALVALPLVPGIGTEINGARIWVRALGFSLQPAELAKIALAIFFAGYLVTHRDTLALAGPKILGLQLPRLRDLGPILVVWGASIAVLVLERDLGTSLLLFGLFVAMLYVATERLSWIIIGLLLFAGGVAIAASTFGHVAARFDVWLHALDSDIFNRSPGGSGQLVRGLFGLASGGLFGTGWGQGRPDLVPFAESDFIVASLGEELGLTGVMAILALYLVLCQRGMRTAIGVRDGFGKLLAAGLAFVIAFQCFVVVGGITRIIPLTGLTTPFLAYGGSSLLANWIVVALLLRISDDARRPAPVITGELIATPAGGLNIGMAPARALADATPVAPTDDQPTQALRRTDGGDR</sequence>
<protein>
    <submittedName>
        <fullName evidence="8">FtsW/RodA/SpoVE family cell cycle protein</fullName>
    </submittedName>
</protein>
<dbReference type="Proteomes" id="UP000581206">
    <property type="component" value="Unassembled WGS sequence"/>
</dbReference>